<keyword evidence="4" id="KW-1185">Reference proteome</keyword>
<dbReference type="EMBL" id="MKKU01000166">
    <property type="protein sequence ID" value="RNF20986.1"/>
    <property type="molecule type" value="Genomic_DNA"/>
</dbReference>
<dbReference type="InterPro" id="IPR011993">
    <property type="entry name" value="PH-like_dom_sf"/>
</dbReference>
<keyword evidence="1" id="KW-0175">Coiled coil</keyword>
<proteinExistence type="predicted"/>
<evidence type="ECO:0000313" key="3">
    <source>
        <dbReference type="EMBL" id="RNF20986.1"/>
    </source>
</evidence>
<dbReference type="Gene3D" id="2.30.29.30">
    <property type="entry name" value="Pleckstrin-homology domain (PH domain)/Phosphotyrosine-binding domain (PTB)"/>
    <property type="match status" value="1"/>
</dbReference>
<feature type="domain" description="PH" evidence="2">
    <location>
        <begin position="228"/>
        <end position="327"/>
    </location>
</feature>
<dbReference type="OrthoDB" id="244091at2759"/>
<dbReference type="Proteomes" id="UP000284403">
    <property type="component" value="Unassembled WGS sequence"/>
</dbReference>
<dbReference type="AlphaFoldDB" id="A0A422PTC2"/>
<dbReference type="PROSITE" id="PS50003">
    <property type="entry name" value="PH_DOMAIN"/>
    <property type="match status" value="1"/>
</dbReference>
<organism evidence="3 4">
    <name type="scientific">Trypanosoma conorhini</name>
    <dbReference type="NCBI Taxonomy" id="83891"/>
    <lineage>
        <taxon>Eukaryota</taxon>
        <taxon>Discoba</taxon>
        <taxon>Euglenozoa</taxon>
        <taxon>Kinetoplastea</taxon>
        <taxon>Metakinetoplastina</taxon>
        <taxon>Trypanosomatida</taxon>
        <taxon>Trypanosomatidae</taxon>
        <taxon>Trypanosoma</taxon>
    </lineage>
</organism>
<feature type="coiled-coil region" evidence="1">
    <location>
        <begin position="78"/>
        <end position="108"/>
    </location>
</feature>
<comment type="caution">
    <text evidence="3">The sequence shown here is derived from an EMBL/GenBank/DDBJ whole genome shotgun (WGS) entry which is preliminary data.</text>
</comment>
<dbReference type="RefSeq" id="XP_029229384.1">
    <property type="nucleotide sequence ID" value="XM_029370544.1"/>
</dbReference>
<protein>
    <recommendedName>
        <fullName evidence="2">PH domain-containing protein</fullName>
    </recommendedName>
</protein>
<dbReference type="SUPFAM" id="SSF50729">
    <property type="entry name" value="PH domain-like"/>
    <property type="match status" value="1"/>
</dbReference>
<dbReference type="CDD" id="cd00821">
    <property type="entry name" value="PH"/>
    <property type="match status" value="1"/>
</dbReference>
<name>A0A422PTC2_9TRYP</name>
<evidence type="ECO:0000256" key="1">
    <source>
        <dbReference type="SAM" id="Coils"/>
    </source>
</evidence>
<reference evidence="3 4" key="1">
    <citation type="journal article" date="2018" name="BMC Genomics">
        <title>Genomic comparison of Trypanosoma conorhini and Trypanosoma rangeli to Trypanosoma cruzi strains of high and low virulence.</title>
        <authorList>
            <person name="Bradwell K.R."/>
            <person name="Koparde V.N."/>
            <person name="Matveyev A.V."/>
            <person name="Serrano M.G."/>
            <person name="Alves J.M."/>
            <person name="Parikh H."/>
            <person name="Huang B."/>
            <person name="Lee V."/>
            <person name="Espinosa-Alvarez O."/>
            <person name="Ortiz P.A."/>
            <person name="Costa-Martins A.G."/>
            <person name="Teixeira M.M."/>
            <person name="Buck G.A."/>
        </authorList>
    </citation>
    <scope>NUCLEOTIDE SEQUENCE [LARGE SCALE GENOMIC DNA]</scope>
    <source>
        <strain evidence="3 4">025E</strain>
    </source>
</reference>
<sequence length="336" mass="37898">MLGPASDIVQNEWAGRLQIVMACGEESAEIFRIFHGDIHHLLRGTNTRLKACSDRLSDSLGTVRALRRAVEEHESSQRRRQKELLAEVAKLRAELQQQREENKRLVSTASGPAYDEHVVRALSSSYENELEMLRTQIATMKVDCVDSQLSSAWLRNELTLMEHSVPSFSHAEATPAGAIPDGANDFAEAKGKRLTSHSPWVLRPSIDRSPKKHNCPPVDTSCSLESERIIRQDYLFLKLARHWSRLYCVLSQTKALLFFDSPNDVSQTRHIVTLHSIKRVRPVSSPPQTFAIQLEHDKATGGQCVEIAFSDKTERSLWLFLLITQIPRAANQRSAT</sequence>
<evidence type="ECO:0000259" key="2">
    <source>
        <dbReference type="PROSITE" id="PS50003"/>
    </source>
</evidence>
<dbReference type="GeneID" id="40317237"/>
<dbReference type="InterPro" id="IPR001849">
    <property type="entry name" value="PH_domain"/>
</dbReference>
<gene>
    <name evidence="3" type="ORF">Tco025E_03626</name>
</gene>
<evidence type="ECO:0000313" key="4">
    <source>
        <dbReference type="Proteomes" id="UP000284403"/>
    </source>
</evidence>
<accession>A0A422PTC2</accession>
<dbReference type="SMART" id="SM00233">
    <property type="entry name" value="PH"/>
    <property type="match status" value="1"/>
</dbReference>
<dbReference type="Pfam" id="PF00169">
    <property type="entry name" value="PH"/>
    <property type="match status" value="1"/>
</dbReference>